<evidence type="ECO:0000313" key="9">
    <source>
        <dbReference type="Proteomes" id="UP000682892"/>
    </source>
</evidence>
<dbReference type="AlphaFoldDB" id="J9HGQ9"/>
<evidence type="ECO:0000256" key="1">
    <source>
        <dbReference type="ARBA" id="ARBA00004651"/>
    </source>
</evidence>
<reference evidence="8" key="2">
    <citation type="journal article" date="2007" name="Science">
        <title>Genome sequence of Aedes aegypti, a major arbovirus vector.</title>
        <authorList>
            <person name="Nene V."/>
            <person name="Wortman J.R."/>
            <person name="Lawson D."/>
            <person name="Haas B."/>
            <person name="Kodira C."/>
            <person name="Tu Z.J."/>
            <person name="Loftus B."/>
            <person name="Xi Z."/>
            <person name="Megy K."/>
            <person name="Grabherr M."/>
            <person name="Ren Q."/>
            <person name="Zdobnov E.M."/>
            <person name="Lobo N.F."/>
            <person name="Campbell K.S."/>
            <person name="Brown S.E."/>
            <person name="Bonaldo M.F."/>
            <person name="Zhu J."/>
            <person name="Sinkins S.P."/>
            <person name="Hogenkamp D.G."/>
            <person name="Amedeo P."/>
            <person name="Arensburger P."/>
            <person name="Atkinson P.W."/>
            <person name="Bidwell S."/>
            <person name="Biedler J."/>
            <person name="Birney E."/>
            <person name="Bruggner R.V."/>
            <person name="Costas J."/>
            <person name="Coy M.R."/>
            <person name="Crabtree J."/>
            <person name="Crawford M."/>
            <person name="Debruyn B."/>
            <person name="Decaprio D."/>
            <person name="Eiglmeier K."/>
            <person name="Eisenstadt E."/>
            <person name="El-Dorry H."/>
            <person name="Gelbart W.M."/>
            <person name="Gomes S.L."/>
            <person name="Hammond M."/>
            <person name="Hannick L.I."/>
            <person name="Hogan J.R."/>
            <person name="Holmes M.H."/>
            <person name="Jaffe D."/>
            <person name="Johnston J.S."/>
            <person name="Kennedy R.C."/>
            <person name="Koo H."/>
            <person name="Kravitz S."/>
            <person name="Kriventseva E.V."/>
            <person name="Kulp D."/>
            <person name="Labutti K."/>
            <person name="Lee E."/>
            <person name="Li S."/>
            <person name="Lovin D.D."/>
            <person name="Mao C."/>
            <person name="Mauceli E."/>
            <person name="Menck C.F."/>
            <person name="Miller J.R."/>
            <person name="Montgomery P."/>
            <person name="Mori A."/>
            <person name="Nascimento A.L."/>
            <person name="Naveira H.F."/>
            <person name="Nusbaum C."/>
            <person name="O'leary S."/>
            <person name="Orvis J."/>
            <person name="Pertea M."/>
            <person name="Quesneville H."/>
            <person name="Reidenbach K.R."/>
            <person name="Rogers Y.H."/>
            <person name="Roth C.W."/>
            <person name="Schneider J.R."/>
            <person name="Schatz M."/>
            <person name="Shumway M."/>
            <person name="Stanke M."/>
            <person name="Stinson E.O."/>
            <person name="Tubio J.M."/>
            <person name="Vanzee J.P."/>
            <person name="Verjovski-Almeida S."/>
            <person name="Werner D."/>
            <person name="White O."/>
            <person name="Wyder S."/>
            <person name="Zeng Q."/>
            <person name="Zhao Q."/>
            <person name="Zhao Y."/>
            <person name="Hill C.A."/>
            <person name="Raikhel A.S."/>
            <person name="Soares M.B."/>
            <person name="Knudson D.L."/>
            <person name="Lee N.H."/>
            <person name="Galagan J."/>
            <person name="Salzberg S.L."/>
            <person name="Paulsen I.T."/>
            <person name="Dimopoulos G."/>
            <person name="Collins F.H."/>
            <person name="Birren B."/>
            <person name="Fraser-Liggett C.M."/>
            <person name="Severson D.W."/>
        </authorList>
    </citation>
    <scope>NUCLEOTIDE SEQUENCE [LARGE SCALE GENOMIC DNA]</scope>
    <source>
        <strain evidence="8">Liverpool</strain>
    </source>
</reference>
<proteinExistence type="inferred from homology"/>
<reference evidence="8" key="3">
    <citation type="submission" date="2012-09" db="EMBL/GenBank/DDBJ databases">
        <authorList>
            <consortium name="VectorBase"/>
        </authorList>
    </citation>
    <scope>NUCLEOTIDE SEQUENCE</scope>
    <source>
        <strain evidence="8">Liverpool</strain>
    </source>
</reference>
<comment type="function">
    <text evidence="6">Gustatory receptor which mediates acceptance or avoidance behavior, depending on its substrates.</text>
</comment>
<protein>
    <recommendedName>
        <fullName evidence="6">Gustatory receptor</fullName>
    </recommendedName>
</protein>
<name>J9HGQ9_AEDAE</name>
<dbReference type="GO" id="GO:0007165">
    <property type="term" value="P:signal transduction"/>
    <property type="evidence" value="ECO:0007669"/>
    <property type="project" value="UniProtKB-KW"/>
</dbReference>
<accession>J9HGQ9</accession>
<keyword evidence="2 6" id="KW-1003">Cell membrane</keyword>
<comment type="similarity">
    <text evidence="6">Belongs to the insect chemoreceptor superfamily. Gustatory receptor (GR) family.</text>
</comment>
<feature type="transmembrane region" description="Helical" evidence="6">
    <location>
        <begin position="216"/>
        <end position="239"/>
    </location>
</feature>
<keyword evidence="5 6" id="KW-0472">Membrane</keyword>
<organism evidence="8 9">
    <name type="scientific">Aedes aegypti</name>
    <name type="common">Yellowfever mosquito</name>
    <name type="synonym">Culex aegypti</name>
    <dbReference type="NCBI Taxonomy" id="7159"/>
    <lineage>
        <taxon>Eukaryota</taxon>
        <taxon>Metazoa</taxon>
        <taxon>Ecdysozoa</taxon>
        <taxon>Arthropoda</taxon>
        <taxon>Hexapoda</taxon>
        <taxon>Insecta</taxon>
        <taxon>Pterygota</taxon>
        <taxon>Neoptera</taxon>
        <taxon>Endopterygota</taxon>
        <taxon>Diptera</taxon>
        <taxon>Nematocera</taxon>
        <taxon>Culicoidea</taxon>
        <taxon>Culicidae</taxon>
        <taxon>Culicinae</taxon>
        <taxon>Aedini</taxon>
        <taxon>Aedes</taxon>
        <taxon>Stegomyia</taxon>
    </lineage>
</organism>
<evidence type="ECO:0000256" key="3">
    <source>
        <dbReference type="ARBA" id="ARBA00022692"/>
    </source>
</evidence>
<evidence type="ECO:0000256" key="7">
    <source>
        <dbReference type="SAM" id="Coils"/>
    </source>
</evidence>
<keyword evidence="6" id="KW-0807">Transducer</keyword>
<evidence type="ECO:0000256" key="5">
    <source>
        <dbReference type="ARBA" id="ARBA00023136"/>
    </source>
</evidence>
<feature type="transmembrane region" description="Helical" evidence="6">
    <location>
        <begin position="160"/>
        <end position="179"/>
    </location>
</feature>
<evidence type="ECO:0000256" key="6">
    <source>
        <dbReference type="RuleBase" id="RU363108"/>
    </source>
</evidence>
<dbReference type="InterPro" id="IPR013604">
    <property type="entry name" value="7TM_chemorcpt"/>
</dbReference>
<comment type="caution">
    <text evidence="6">Lacks conserved residue(s) required for the propagation of feature annotation.</text>
</comment>
<feature type="coiled-coil region" evidence="7">
    <location>
        <begin position="278"/>
        <end position="305"/>
    </location>
</feature>
<feature type="transmembrane region" description="Helical" evidence="6">
    <location>
        <begin position="67"/>
        <end position="88"/>
    </location>
</feature>
<dbReference type="GO" id="GO:0005886">
    <property type="term" value="C:plasma membrane"/>
    <property type="evidence" value="ECO:0007669"/>
    <property type="project" value="UniProtKB-SubCell"/>
</dbReference>
<dbReference type="EMBL" id="CH478103">
    <property type="protein sequence ID" value="EJY58057.1"/>
    <property type="molecule type" value="Genomic_DNA"/>
</dbReference>
<feature type="transmembrane region" description="Helical" evidence="6">
    <location>
        <begin position="36"/>
        <end position="55"/>
    </location>
</feature>
<reference evidence="8" key="1">
    <citation type="submission" date="2005-10" db="EMBL/GenBank/DDBJ databases">
        <authorList>
            <person name="Loftus B.J."/>
            <person name="Nene V.M."/>
            <person name="Hannick L.I."/>
            <person name="Bidwell S."/>
            <person name="Haas B."/>
            <person name="Amedeo P."/>
            <person name="Orvis J."/>
            <person name="Wortman J.R."/>
            <person name="White O.R."/>
            <person name="Salzberg S."/>
            <person name="Shumway M."/>
            <person name="Koo H."/>
            <person name="Zhao Y."/>
            <person name="Holmes M."/>
            <person name="Miller J."/>
            <person name="Schatz M."/>
            <person name="Pop M."/>
            <person name="Pai G."/>
            <person name="Utterback T."/>
            <person name="Rogers Y.-H."/>
            <person name="Kravitz S."/>
            <person name="Fraser C.M."/>
        </authorList>
    </citation>
    <scope>NUCLEOTIDE SEQUENCE</scope>
    <source>
        <strain evidence="8">Liverpool</strain>
    </source>
</reference>
<evidence type="ECO:0000313" key="8">
    <source>
        <dbReference type="EMBL" id="EJY58057.1"/>
    </source>
</evidence>
<sequence>MVITMEESNLYFFFGIIPYRYNAEKRIYILNRAEKYLNLLVKCCVPNLTLVILGICHPEIVAVDASLANVIYGTQMILNVAAFYLNIFESYRNDEYYKNLHQFCSLSNRQSKNSYNRVAIIKIAILTVFYGYYGVSMVLYVFSLGMFSIPELCFYCTYNYIEFASIVNMLYVASLFRTVRNYLEDLRLTVVKQHPTKARRKHSNYIKQKSGLINELNLRVSFSMGNIYLAASSMFYTAIYRLDRMEFCQSWPICNETAFYFGSCLAQLLGVGSFCYEVQQCINEEQELARKLSDLRENFAQNNKESPSTTMTKISVLYRPPAISAYGLFEINLNFFYQMIAAIFTQCVILFQFQSFEQQ</sequence>
<dbReference type="Pfam" id="PF08395">
    <property type="entry name" value="7tm_7"/>
    <property type="match status" value="1"/>
</dbReference>
<gene>
    <name evidence="8" type="primary">GPRgr74c</name>
    <name evidence="8" type="ORF">AaeL_AAEL017476</name>
</gene>
<feature type="non-terminal residue" evidence="8">
    <location>
        <position position="359"/>
    </location>
</feature>
<keyword evidence="7" id="KW-0175">Coiled coil</keyword>
<feature type="transmembrane region" description="Helical" evidence="6">
    <location>
        <begin position="119"/>
        <end position="140"/>
    </location>
</feature>
<dbReference type="GO" id="GO:0050909">
    <property type="term" value="P:sensory perception of taste"/>
    <property type="evidence" value="ECO:0007669"/>
    <property type="project" value="InterPro"/>
</dbReference>
<keyword evidence="4 6" id="KW-1133">Transmembrane helix</keyword>
<evidence type="ECO:0000256" key="4">
    <source>
        <dbReference type="ARBA" id="ARBA00022989"/>
    </source>
</evidence>
<comment type="subcellular location">
    <subcellularLocation>
        <location evidence="1 6">Cell membrane</location>
        <topology evidence="1 6">Multi-pass membrane protein</topology>
    </subcellularLocation>
</comment>
<dbReference type="Proteomes" id="UP000682892">
    <property type="component" value="Unassembled WGS sequence"/>
</dbReference>
<evidence type="ECO:0000256" key="2">
    <source>
        <dbReference type="ARBA" id="ARBA00022475"/>
    </source>
</evidence>
<keyword evidence="3 6" id="KW-0812">Transmembrane</keyword>
<keyword evidence="6" id="KW-0675">Receptor</keyword>